<feature type="transmembrane region" description="Helical" evidence="1">
    <location>
        <begin position="291"/>
        <end position="307"/>
    </location>
</feature>
<keyword evidence="1" id="KW-0472">Membrane</keyword>
<organism evidence="3">
    <name type="scientific">Culicoides sonorensis</name>
    <name type="common">Biting midge</name>
    <dbReference type="NCBI Taxonomy" id="179676"/>
    <lineage>
        <taxon>Eukaryota</taxon>
        <taxon>Metazoa</taxon>
        <taxon>Ecdysozoa</taxon>
        <taxon>Arthropoda</taxon>
        <taxon>Hexapoda</taxon>
        <taxon>Insecta</taxon>
        <taxon>Pterygota</taxon>
        <taxon>Neoptera</taxon>
        <taxon>Endopterygota</taxon>
        <taxon>Diptera</taxon>
        <taxon>Nematocera</taxon>
        <taxon>Chironomoidea</taxon>
        <taxon>Ceratopogonidae</taxon>
        <taxon>Ceratopogoninae</taxon>
        <taxon>Culicoides</taxon>
        <taxon>Monoculicoides</taxon>
    </lineage>
</organism>
<dbReference type="EMBL" id="UFQT01001170">
    <property type="protein sequence ID" value="SSX29254.1"/>
    <property type="molecule type" value="Genomic_DNA"/>
</dbReference>
<dbReference type="AlphaFoldDB" id="A0A336MFV8"/>
<feature type="transmembrane region" description="Helical" evidence="1">
    <location>
        <begin position="365"/>
        <end position="385"/>
    </location>
</feature>
<proteinExistence type="predicted"/>
<name>A0A336MFV8_CULSO</name>
<feature type="transmembrane region" description="Helical" evidence="1">
    <location>
        <begin position="336"/>
        <end position="353"/>
    </location>
</feature>
<keyword evidence="1" id="KW-1133">Transmembrane helix</keyword>
<dbReference type="PANTHER" id="PTHR11161">
    <property type="entry name" value="O-ACYLTRANSFERASE"/>
    <property type="match status" value="1"/>
</dbReference>
<feature type="transmembrane region" description="Helical" evidence="1">
    <location>
        <begin position="400"/>
        <end position="420"/>
    </location>
</feature>
<dbReference type="InterPro" id="IPR002656">
    <property type="entry name" value="Acyl_transf_3_dom"/>
</dbReference>
<dbReference type="Pfam" id="PF01757">
    <property type="entry name" value="Acyl_transf_3"/>
    <property type="match status" value="1"/>
</dbReference>
<feature type="transmembrane region" description="Helical" evidence="1">
    <location>
        <begin position="163"/>
        <end position="182"/>
    </location>
</feature>
<protein>
    <submittedName>
        <fullName evidence="3">CSON001078 protein</fullName>
    </submittedName>
</protein>
<evidence type="ECO:0000313" key="3">
    <source>
        <dbReference type="EMBL" id="SSX29254.1"/>
    </source>
</evidence>
<evidence type="ECO:0000259" key="2">
    <source>
        <dbReference type="Pfam" id="PF01757"/>
    </source>
</evidence>
<reference evidence="3" key="1">
    <citation type="submission" date="2018-07" db="EMBL/GenBank/DDBJ databases">
        <authorList>
            <person name="Quirk P.G."/>
            <person name="Krulwich T.A."/>
        </authorList>
    </citation>
    <scope>NUCLEOTIDE SEQUENCE</scope>
</reference>
<dbReference type="PANTHER" id="PTHR11161:SF0">
    <property type="entry name" value="O-ACYLTRANSFERASE LIKE PROTEIN"/>
    <property type="match status" value="1"/>
</dbReference>
<dbReference type="InterPro" id="IPR052728">
    <property type="entry name" value="O2_lipid_transport_reg"/>
</dbReference>
<feature type="domain" description="Acyltransferase 3" evidence="2">
    <location>
        <begin position="113"/>
        <end position="482"/>
    </location>
</feature>
<dbReference type="OMA" id="WIAFACH"/>
<feature type="transmembrane region" description="Helical" evidence="1">
    <location>
        <begin position="54"/>
        <end position="72"/>
    </location>
</feature>
<feature type="transmembrane region" description="Helical" evidence="1">
    <location>
        <begin position="432"/>
        <end position="452"/>
    </location>
</feature>
<feature type="transmembrane region" description="Helical" evidence="1">
    <location>
        <begin position="122"/>
        <end position="143"/>
    </location>
</feature>
<keyword evidence="1" id="KW-0812">Transmembrane</keyword>
<gene>
    <name evidence="3" type="primary">CSON001078</name>
</gene>
<feature type="transmembrane region" description="Helical" evidence="1">
    <location>
        <begin position="203"/>
        <end position="220"/>
    </location>
</feature>
<dbReference type="GO" id="GO:0016747">
    <property type="term" value="F:acyltransferase activity, transferring groups other than amino-acyl groups"/>
    <property type="evidence" value="ECO:0007669"/>
    <property type="project" value="InterPro"/>
</dbReference>
<accession>A0A336MFV8</accession>
<sequence length="504" mass="58990">MNNCSCNDFSNDIKTNQTYPLNNPVLIRKITGLKNIANSDIKIAYDDYIDKLNLVLMITSTLVLASIIYVLFEKYVFKVKSKIAPIISAFNPYNNLLSLYSDPPKNDSSTILCINGMRSFSCIMLVWMHYLVDVFCYFIKTFANPDQVTEIFNSYGVRLLFESRFFTDVFFTLSGFCLTYHFMHTQDKNGNKINLLVYYGRRYLRVVPPFVAAIFLNNYATSVLSGPIFYEDNIRKSNFCYNKWLKAVTFLDFAMPFEQCVFIGWFISFEMRFYLLSPLILFGIRKWRGKFVALISSIILHAIYRNYSANLVTVAKVKVNAPDALLINVFDFEERMAVWLIGIIGGYYMYRYSKNPIRIPKFFSFINWLICSVLGVWFFTGYYVSDEFMGSRIFLATQRFLWAIECCWIAFACHNSYANWLSWFFTLNIWNFIAKLSFCINLVHEPIIVIYAKQFNFPYEYNKLQEVIRSCGIILLSIFAAIPWTIFFEMPFVNLGKMVQKHFG</sequence>
<feature type="transmembrane region" description="Helical" evidence="1">
    <location>
        <begin position="467"/>
        <end position="488"/>
    </location>
</feature>
<feature type="transmembrane region" description="Helical" evidence="1">
    <location>
        <begin position="262"/>
        <end position="284"/>
    </location>
</feature>
<dbReference type="VEuPathDB" id="VectorBase:CSON001078"/>
<evidence type="ECO:0000256" key="1">
    <source>
        <dbReference type="SAM" id="Phobius"/>
    </source>
</evidence>